<reference evidence="2" key="1">
    <citation type="submission" date="2020-03" db="EMBL/GenBank/DDBJ databases">
        <authorList>
            <person name="Weist P."/>
        </authorList>
    </citation>
    <scope>NUCLEOTIDE SEQUENCE</scope>
</reference>
<name>A0A9N7VEL5_PLEPL</name>
<gene>
    <name evidence="2" type="ORF">PLEPLA_LOCUS35689</name>
</gene>
<dbReference type="AlphaFoldDB" id="A0A9N7VEL5"/>
<comment type="caution">
    <text evidence="2">The sequence shown here is derived from an EMBL/GenBank/DDBJ whole genome shotgun (WGS) entry which is preliminary data.</text>
</comment>
<organism evidence="2 3">
    <name type="scientific">Pleuronectes platessa</name>
    <name type="common">European plaice</name>
    <dbReference type="NCBI Taxonomy" id="8262"/>
    <lineage>
        <taxon>Eukaryota</taxon>
        <taxon>Metazoa</taxon>
        <taxon>Chordata</taxon>
        <taxon>Craniata</taxon>
        <taxon>Vertebrata</taxon>
        <taxon>Euteleostomi</taxon>
        <taxon>Actinopterygii</taxon>
        <taxon>Neopterygii</taxon>
        <taxon>Teleostei</taxon>
        <taxon>Neoteleostei</taxon>
        <taxon>Acanthomorphata</taxon>
        <taxon>Carangaria</taxon>
        <taxon>Pleuronectiformes</taxon>
        <taxon>Pleuronectoidei</taxon>
        <taxon>Pleuronectidae</taxon>
        <taxon>Pleuronectes</taxon>
    </lineage>
</organism>
<evidence type="ECO:0000313" key="3">
    <source>
        <dbReference type="Proteomes" id="UP001153269"/>
    </source>
</evidence>
<feature type="region of interest" description="Disordered" evidence="1">
    <location>
        <begin position="26"/>
        <end position="109"/>
    </location>
</feature>
<proteinExistence type="predicted"/>
<evidence type="ECO:0000313" key="2">
    <source>
        <dbReference type="EMBL" id="CAB1448025.1"/>
    </source>
</evidence>
<evidence type="ECO:0000256" key="1">
    <source>
        <dbReference type="SAM" id="MobiDB-lite"/>
    </source>
</evidence>
<keyword evidence="3" id="KW-1185">Reference proteome</keyword>
<dbReference type="Proteomes" id="UP001153269">
    <property type="component" value="Unassembled WGS sequence"/>
</dbReference>
<sequence length="109" mass="12074">MNPFPQVKSDPGQRVGAATRLKAAALWPRLRPLTQLPGGSRGRPTQTDTHKTVPRARPGDGEMTPDEKMDTASRTEGRGGEPRRGKERGRVTRYETRDGEHWAVNTSQT</sequence>
<accession>A0A9N7VEL5</accession>
<dbReference type="EMBL" id="CADEAL010003962">
    <property type="protein sequence ID" value="CAB1448025.1"/>
    <property type="molecule type" value="Genomic_DNA"/>
</dbReference>
<protein>
    <submittedName>
        <fullName evidence="2">Uncharacterized protein</fullName>
    </submittedName>
</protein>
<feature type="compositionally biased region" description="Basic and acidic residues" evidence="1">
    <location>
        <begin position="57"/>
        <end position="101"/>
    </location>
</feature>